<gene>
    <name evidence="2" type="ORF">G7070_01935</name>
</gene>
<dbReference type="RefSeq" id="WP_166231526.1">
    <property type="nucleotide sequence ID" value="NZ_CP049865.1"/>
</dbReference>
<name>A0A6G7Y364_9ACTN</name>
<feature type="compositionally biased region" description="Pro residues" evidence="1">
    <location>
        <begin position="28"/>
        <end position="38"/>
    </location>
</feature>
<dbReference type="Proteomes" id="UP000501058">
    <property type="component" value="Chromosome"/>
</dbReference>
<evidence type="ECO:0000313" key="3">
    <source>
        <dbReference type="Proteomes" id="UP000501058"/>
    </source>
</evidence>
<evidence type="ECO:0000313" key="2">
    <source>
        <dbReference type="EMBL" id="QIK71270.1"/>
    </source>
</evidence>
<protein>
    <recommendedName>
        <fullName evidence="4">Lipoprotein</fullName>
    </recommendedName>
</protein>
<keyword evidence="3" id="KW-1185">Reference proteome</keyword>
<dbReference type="KEGG" id="prv:G7070_01935"/>
<reference evidence="2 3" key="1">
    <citation type="submission" date="2020-03" db="EMBL/GenBank/DDBJ databases">
        <title>Propioniciclava sp. nov., isolated from Hydrophilus acuminatus.</title>
        <authorList>
            <person name="Hyun D.-W."/>
            <person name="Bae J.-W."/>
        </authorList>
    </citation>
    <scope>NUCLEOTIDE SEQUENCE [LARGE SCALE GENOMIC DNA]</scope>
    <source>
        <strain evidence="2 3">HDW11</strain>
    </source>
</reference>
<organism evidence="2 3">
    <name type="scientific">Propioniciclava coleopterorum</name>
    <dbReference type="NCBI Taxonomy" id="2714937"/>
    <lineage>
        <taxon>Bacteria</taxon>
        <taxon>Bacillati</taxon>
        <taxon>Actinomycetota</taxon>
        <taxon>Actinomycetes</taxon>
        <taxon>Propionibacteriales</taxon>
        <taxon>Propionibacteriaceae</taxon>
        <taxon>Propioniciclava</taxon>
    </lineage>
</organism>
<dbReference type="PROSITE" id="PS51257">
    <property type="entry name" value="PROKAR_LIPOPROTEIN"/>
    <property type="match status" value="1"/>
</dbReference>
<dbReference type="AlphaFoldDB" id="A0A6G7Y364"/>
<accession>A0A6G7Y364</accession>
<dbReference type="EMBL" id="CP049865">
    <property type="protein sequence ID" value="QIK71270.1"/>
    <property type="molecule type" value="Genomic_DNA"/>
</dbReference>
<sequence length="195" mass="20253">MLIRSLRVLGATLAGTILLSGCTGGGQQPPPSGGPPSAAPTAATPPATPTLVDRSDEVLAQPPTLTAVATTQAKPTSSFRGSTFTIYGLSRSDTATILTYTVTGGTEHASPSDALPRAWEKAPRLETPTHSYRVVTFQQESGEWAAVANPIYRIEPGKESGPLTVLYPPLPAGTGTVTLRGLWFEDVSVPVTDLG</sequence>
<feature type="region of interest" description="Disordered" evidence="1">
    <location>
        <begin position="22"/>
        <end position="50"/>
    </location>
</feature>
<evidence type="ECO:0000256" key="1">
    <source>
        <dbReference type="SAM" id="MobiDB-lite"/>
    </source>
</evidence>
<evidence type="ECO:0008006" key="4">
    <source>
        <dbReference type="Google" id="ProtNLM"/>
    </source>
</evidence>
<proteinExistence type="predicted"/>